<dbReference type="Pfam" id="PF01168">
    <property type="entry name" value="Ala_racemase_N"/>
    <property type="match status" value="1"/>
</dbReference>
<dbReference type="SMART" id="SM01005">
    <property type="entry name" value="Ala_racemase_C"/>
    <property type="match status" value="1"/>
</dbReference>
<dbReference type="Pfam" id="PF00842">
    <property type="entry name" value="Ala_racemase_C"/>
    <property type="match status" value="1"/>
</dbReference>
<dbReference type="GO" id="GO:0030170">
    <property type="term" value="F:pyridoxal phosphate binding"/>
    <property type="evidence" value="ECO:0007669"/>
    <property type="project" value="UniProtKB-UniRule"/>
</dbReference>
<evidence type="ECO:0000256" key="1">
    <source>
        <dbReference type="ARBA" id="ARBA00000316"/>
    </source>
</evidence>
<dbReference type="InterPro" id="IPR011079">
    <property type="entry name" value="Ala_racemase_C"/>
</dbReference>
<evidence type="ECO:0000313" key="9">
    <source>
        <dbReference type="EMBL" id="VEF02650.1"/>
    </source>
</evidence>
<evidence type="ECO:0000256" key="3">
    <source>
        <dbReference type="ARBA" id="ARBA00022898"/>
    </source>
</evidence>
<dbReference type="RefSeq" id="WP_085416170.1">
    <property type="nucleotide sequence ID" value="NZ_CAUJPY010000003.1"/>
</dbReference>
<feature type="active site" description="Proton acceptor; specific for L-alanine" evidence="5">
    <location>
        <position position="250"/>
    </location>
</feature>
<dbReference type="UniPathway" id="UPA00042">
    <property type="reaction ID" value="UER00497"/>
</dbReference>
<evidence type="ECO:0000256" key="7">
    <source>
        <dbReference type="PIRSR" id="PIRSR600821-52"/>
    </source>
</evidence>
<dbReference type="OrthoDB" id="9813814at2"/>
<gene>
    <name evidence="9" type="primary">alr</name>
    <name evidence="9" type="ORF">NCTC10296_01903</name>
</gene>
<dbReference type="FunFam" id="3.20.20.10:FF:000002">
    <property type="entry name" value="Alanine racemase"/>
    <property type="match status" value="1"/>
</dbReference>
<sequence>MRPLRAEIYLNRLRDNYRTLKQIHGGKLLAVLKADAYGHGAVRCALALEDLADGFAVACIEEALVLRKAGVDNPIVLLEGVFDAAEYDLVDEHGLWPVVGSQWQLEALLNHDWKEPVKVWLKMDSGMHRAGFFPHNYAPAYYTLKQSPKVSDIVKFSHFACADDADSGMTDIQIETFDAACQGLEGEESLTNSAAMLAYPAARRDWGRAGLALYGVDPFLEHDTRIKPVMRLSTKVFDERVLQPHEPVGYGATFYTKRSTRVGLTACGYADGYPRRASTGSPVAVNGVRSRIIGCVSMDMITVDLNGTDGAIGSEVELWGDKIDVNEVAQSAGTIAYELLCNVKRAKFVYID</sequence>
<dbReference type="InterPro" id="IPR020622">
    <property type="entry name" value="Ala_racemase_pyridoxalP-BS"/>
</dbReference>
<dbReference type="Gene3D" id="3.20.20.10">
    <property type="entry name" value="Alanine racemase"/>
    <property type="match status" value="1"/>
</dbReference>
<dbReference type="InterPro" id="IPR029066">
    <property type="entry name" value="PLP-binding_barrel"/>
</dbReference>
<comment type="function">
    <text evidence="5">Catalyzes the interconversion of L-alanine and D-alanine. May also act on other amino acids.</text>
</comment>
<comment type="catalytic activity">
    <reaction evidence="1 5">
        <text>L-alanine = D-alanine</text>
        <dbReference type="Rhea" id="RHEA:20249"/>
        <dbReference type="ChEBI" id="CHEBI:57416"/>
        <dbReference type="ChEBI" id="CHEBI:57972"/>
        <dbReference type="EC" id="5.1.1.1"/>
    </reaction>
</comment>
<evidence type="ECO:0000256" key="5">
    <source>
        <dbReference type="HAMAP-Rule" id="MF_01201"/>
    </source>
</evidence>
<feature type="active site" description="Proton acceptor; specific for D-alanine" evidence="5">
    <location>
        <position position="33"/>
    </location>
</feature>
<dbReference type="EC" id="5.1.1.1" evidence="5"/>
<accession>A0A448D9W0</accession>
<organism evidence="9 10">
    <name type="scientific">Neisseria canis</name>
    <dbReference type="NCBI Taxonomy" id="493"/>
    <lineage>
        <taxon>Bacteria</taxon>
        <taxon>Pseudomonadati</taxon>
        <taxon>Pseudomonadota</taxon>
        <taxon>Betaproteobacteria</taxon>
        <taxon>Neisseriales</taxon>
        <taxon>Neisseriaceae</taxon>
        <taxon>Neisseria</taxon>
    </lineage>
</organism>
<dbReference type="PANTHER" id="PTHR30511">
    <property type="entry name" value="ALANINE RACEMASE"/>
    <property type="match status" value="1"/>
</dbReference>
<feature type="binding site" evidence="5 7">
    <location>
        <position position="298"/>
    </location>
    <ligand>
        <name>substrate</name>
    </ligand>
</feature>
<dbReference type="CDD" id="cd06827">
    <property type="entry name" value="PLPDE_III_AR_proteobact"/>
    <property type="match status" value="1"/>
</dbReference>
<evidence type="ECO:0000313" key="10">
    <source>
        <dbReference type="Proteomes" id="UP000279284"/>
    </source>
</evidence>
<proteinExistence type="inferred from homology"/>
<feature type="binding site" evidence="5 7">
    <location>
        <position position="129"/>
    </location>
    <ligand>
        <name>substrate</name>
    </ligand>
</feature>
<evidence type="ECO:0000256" key="4">
    <source>
        <dbReference type="ARBA" id="ARBA00023235"/>
    </source>
</evidence>
<evidence type="ECO:0000259" key="8">
    <source>
        <dbReference type="SMART" id="SM01005"/>
    </source>
</evidence>
<dbReference type="InterPro" id="IPR000821">
    <property type="entry name" value="Ala_racemase"/>
</dbReference>
<name>A0A448D9W0_9NEIS</name>
<dbReference type="Gene3D" id="2.40.37.10">
    <property type="entry name" value="Lyase, Ornithine Decarboxylase, Chain A, domain 1"/>
    <property type="match status" value="1"/>
</dbReference>
<dbReference type="GO" id="GO:0008784">
    <property type="term" value="F:alanine racemase activity"/>
    <property type="evidence" value="ECO:0007669"/>
    <property type="project" value="UniProtKB-UniRule"/>
</dbReference>
<keyword evidence="10" id="KW-1185">Reference proteome</keyword>
<dbReference type="PRINTS" id="PR00992">
    <property type="entry name" value="ALARACEMASE"/>
</dbReference>
<dbReference type="NCBIfam" id="TIGR00492">
    <property type="entry name" value="alr"/>
    <property type="match status" value="1"/>
</dbReference>
<dbReference type="SUPFAM" id="SSF50621">
    <property type="entry name" value="Alanine racemase C-terminal domain-like"/>
    <property type="match status" value="1"/>
</dbReference>
<dbReference type="InterPro" id="IPR001608">
    <property type="entry name" value="Ala_racemase_N"/>
</dbReference>
<dbReference type="STRING" id="493.BWD07_04375"/>
<protein>
    <recommendedName>
        <fullName evidence="5">Alanine racemase</fullName>
        <ecNumber evidence="5">5.1.1.1</ecNumber>
    </recommendedName>
</protein>
<dbReference type="PROSITE" id="PS00395">
    <property type="entry name" value="ALANINE_RACEMASE"/>
    <property type="match status" value="1"/>
</dbReference>
<dbReference type="SUPFAM" id="SSF51419">
    <property type="entry name" value="PLP-binding barrel"/>
    <property type="match status" value="1"/>
</dbReference>
<keyword evidence="3 5" id="KW-0663">Pyridoxal phosphate</keyword>
<dbReference type="Proteomes" id="UP000279284">
    <property type="component" value="Chromosome"/>
</dbReference>
<evidence type="ECO:0000256" key="6">
    <source>
        <dbReference type="PIRSR" id="PIRSR600821-50"/>
    </source>
</evidence>
<dbReference type="HAMAP" id="MF_01201">
    <property type="entry name" value="Ala_racemase"/>
    <property type="match status" value="1"/>
</dbReference>
<dbReference type="AlphaFoldDB" id="A0A448D9W0"/>
<dbReference type="KEGG" id="nci:NCTC10296_01903"/>
<dbReference type="GO" id="GO:0030632">
    <property type="term" value="P:D-alanine biosynthetic process"/>
    <property type="evidence" value="ECO:0007669"/>
    <property type="project" value="UniProtKB-UniRule"/>
</dbReference>
<comment type="similarity">
    <text evidence="5">Belongs to the alanine racemase family.</text>
</comment>
<dbReference type="PANTHER" id="PTHR30511:SF0">
    <property type="entry name" value="ALANINE RACEMASE, CATABOLIC-RELATED"/>
    <property type="match status" value="1"/>
</dbReference>
<dbReference type="InterPro" id="IPR009006">
    <property type="entry name" value="Ala_racemase/Decarboxylase_C"/>
</dbReference>
<keyword evidence="4 5" id="KW-0413">Isomerase</keyword>
<reference evidence="9 10" key="1">
    <citation type="submission" date="2018-12" db="EMBL/GenBank/DDBJ databases">
        <authorList>
            <consortium name="Pathogen Informatics"/>
        </authorList>
    </citation>
    <scope>NUCLEOTIDE SEQUENCE [LARGE SCALE GENOMIC DNA]</scope>
    <source>
        <strain evidence="9 10">NCTC10296</strain>
    </source>
</reference>
<comment type="cofactor">
    <cofactor evidence="2 5 6">
        <name>pyridoxal 5'-phosphate</name>
        <dbReference type="ChEBI" id="CHEBI:597326"/>
    </cofactor>
</comment>
<comment type="pathway">
    <text evidence="5">Amino-acid biosynthesis; D-alanine biosynthesis; D-alanine from L-alanine: step 1/1.</text>
</comment>
<dbReference type="EMBL" id="LR134313">
    <property type="protein sequence ID" value="VEF02650.1"/>
    <property type="molecule type" value="Genomic_DNA"/>
</dbReference>
<feature type="modified residue" description="N6-(pyridoxal phosphate)lysine" evidence="5 6">
    <location>
        <position position="33"/>
    </location>
</feature>
<dbReference type="GO" id="GO:0005829">
    <property type="term" value="C:cytosol"/>
    <property type="evidence" value="ECO:0007669"/>
    <property type="project" value="TreeGrafter"/>
</dbReference>
<feature type="domain" description="Alanine racemase C-terminal" evidence="8">
    <location>
        <begin position="229"/>
        <end position="351"/>
    </location>
</feature>
<evidence type="ECO:0000256" key="2">
    <source>
        <dbReference type="ARBA" id="ARBA00001933"/>
    </source>
</evidence>